<evidence type="ECO:0000313" key="2">
    <source>
        <dbReference type="EMBL" id="WCT74701.1"/>
    </source>
</evidence>
<dbReference type="Proteomes" id="UP001220395">
    <property type="component" value="Chromosome"/>
</dbReference>
<name>A0ABY7TN87_9SPHN</name>
<protein>
    <recommendedName>
        <fullName evidence="4">UrcA family protein</fullName>
    </recommendedName>
</protein>
<dbReference type="EMBL" id="CP117411">
    <property type="protein sequence ID" value="WCT74701.1"/>
    <property type="molecule type" value="Genomic_DNA"/>
</dbReference>
<feature type="chain" id="PRO_5045465921" description="UrcA family protein" evidence="1">
    <location>
        <begin position="21"/>
        <end position="88"/>
    </location>
</feature>
<organism evidence="2 3">
    <name type="scientific">Sphingomonas naphthae</name>
    <dbReference type="NCBI Taxonomy" id="1813468"/>
    <lineage>
        <taxon>Bacteria</taxon>
        <taxon>Pseudomonadati</taxon>
        <taxon>Pseudomonadota</taxon>
        <taxon>Alphaproteobacteria</taxon>
        <taxon>Sphingomonadales</taxon>
        <taxon>Sphingomonadaceae</taxon>
        <taxon>Sphingomonas</taxon>
    </lineage>
</organism>
<evidence type="ECO:0008006" key="4">
    <source>
        <dbReference type="Google" id="ProtNLM"/>
    </source>
</evidence>
<reference evidence="2 3" key="1">
    <citation type="submission" date="2023-02" db="EMBL/GenBank/DDBJ databases">
        <title>Genome sequence of Sphingomonas naphthae.</title>
        <authorList>
            <person name="Kim S."/>
            <person name="Heo J."/>
            <person name="Kwon S.-W."/>
        </authorList>
    </citation>
    <scope>NUCLEOTIDE SEQUENCE [LARGE SCALE GENOMIC DNA]</scope>
    <source>
        <strain evidence="2 3">KACC 18716</strain>
    </source>
</reference>
<sequence length="88" mass="9439">MIRFALAAGLALSLAAPAAAQNLHETHEEVRMPAGKTVKLYRPIARAEACGVSFHHRPAGKLPTIAADTKDSCATEYALNEKKGEARR</sequence>
<keyword evidence="1" id="KW-0732">Signal</keyword>
<evidence type="ECO:0000313" key="3">
    <source>
        <dbReference type="Proteomes" id="UP001220395"/>
    </source>
</evidence>
<keyword evidence="3" id="KW-1185">Reference proteome</keyword>
<proteinExistence type="predicted"/>
<accession>A0ABY7TN87</accession>
<feature type="signal peptide" evidence="1">
    <location>
        <begin position="1"/>
        <end position="20"/>
    </location>
</feature>
<dbReference type="RefSeq" id="WP_273689985.1">
    <property type="nucleotide sequence ID" value="NZ_CP117411.1"/>
</dbReference>
<evidence type="ECO:0000256" key="1">
    <source>
        <dbReference type="SAM" id="SignalP"/>
    </source>
</evidence>
<gene>
    <name evidence="2" type="ORF">PQ455_05590</name>
</gene>